<evidence type="ECO:0000313" key="3">
    <source>
        <dbReference type="Proteomes" id="UP000700596"/>
    </source>
</evidence>
<accession>A0A9P9DE32</accession>
<feature type="compositionally biased region" description="Low complexity" evidence="1">
    <location>
        <begin position="41"/>
        <end position="52"/>
    </location>
</feature>
<proteinExistence type="predicted"/>
<feature type="compositionally biased region" description="Basic and acidic residues" evidence="1">
    <location>
        <begin position="1"/>
        <end position="11"/>
    </location>
</feature>
<evidence type="ECO:0000256" key="1">
    <source>
        <dbReference type="SAM" id="MobiDB-lite"/>
    </source>
</evidence>
<dbReference type="EMBL" id="JAGMWT010000014">
    <property type="protein sequence ID" value="KAH7117071.1"/>
    <property type="molecule type" value="Genomic_DNA"/>
</dbReference>
<feature type="compositionally biased region" description="Low complexity" evidence="1">
    <location>
        <begin position="315"/>
        <end position="353"/>
    </location>
</feature>
<comment type="caution">
    <text evidence="2">The sequence shown here is derived from an EMBL/GenBank/DDBJ whole genome shotgun (WGS) entry which is preliminary data.</text>
</comment>
<organism evidence="2 3">
    <name type="scientific">Dendryphion nanum</name>
    <dbReference type="NCBI Taxonomy" id="256645"/>
    <lineage>
        <taxon>Eukaryota</taxon>
        <taxon>Fungi</taxon>
        <taxon>Dikarya</taxon>
        <taxon>Ascomycota</taxon>
        <taxon>Pezizomycotina</taxon>
        <taxon>Dothideomycetes</taxon>
        <taxon>Pleosporomycetidae</taxon>
        <taxon>Pleosporales</taxon>
        <taxon>Torulaceae</taxon>
        <taxon>Dendryphion</taxon>
    </lineage>
</organism>
<sequence>MDFPSESRHTSQDTTRVPSGPHAQDKEPYAIKDIWPQSQARNPANRQPVVRPNVPPYVTAPIRDYHRPLVLVSDRIPKKDMVTVVVGSAEDRNGPREIVVLSTLLRHVSAAWDEILDEYYKKINVYPRKKPNLILKDDDPDMLTVLMLLTHHETHDMPKGLKFQDLVNLADTSLRYGSTHLVAKYLKTWTQPYREKILEPGLEEWLFVAHAFGYENDFIRLAQHLTLSCRTNSDGELLVPGTKDVIKGRFPGDTLTIIRRARLRLINEILNTTYQQVSRLVESNSCQAHNSQEHQVRPPSAEGETPLPTDEELLRAASRAAAQAVDGSSNGNGIAAASGATNTSSRSTTQPSSQEDDTILRQILEARRSSVQPPSFPPERPLITELDAYTCTLLNHGCLLRHLHHKSLWPERSPFTITQSVNELIKTLSKIQVLVHSDAPRGQNRHEQCNIGSLLAKMLKINLDEACMPASPETLNGLRKNAMKMGWPHSEKFYWTDKKDTA</sequence>
<protein>
    <submittedName>
        <fullName evidence="2">Uncharacterized protein</fullName>
    </submittedName>
</protein>
<feature type="region of interest" description="Disordered" evidence="1">
    <location>
        <begin position="285"/>
        <end position="356"/>
    </location>
</feature>
<dbReference type="Proteomes" id="UP000700596">
    <property type="component" value="Unassembled WGS sequence"/>
</dbReference>
<dbReference type="AlphaFoldDB" id="A0A9P9DE32"/>
<evidence type="ECO:0000313" key="2">
    <source>
        <dbReference type="EMBL" id="KAH7117071.1"/>
    </source>
</evidence>
<reference evidence="2" key="1">
    <citation type="journal article" date="2021" name="Nat. Commun.">
        <title>Genetic determinants of endophytism in the Arabidopsis root mycobiome.</title>
        <authorList>
            <person name="Mesny F."/>
            <person name="Miyauchi S."/>
            <person name="Thiergart T."/>
            <person name="Pickel B."/>
            <person name="Atanasova L."/>
            <person name="Karlsson M."/>
            <person name="Huettel B."/>
            <person name="Barry K.W."/>
            <person name="Haridas S."/>
            <person name="Chen C."/>
            <person name="Bauer D."/>
            <person name="Andreopoulos W."/>
            <person name="Pangilinan J."/>
            <person name="LaButti K."/>
            <person name="Riley R."/>
            <person name="Lipzen A."/>
            <person name="Clum A."/>
            <person name="Drula E."/>
            <person name="Henrissat B."/>
            <person name="Kohler A."/>
            <person name="Grigoriev I.V."/>
            <person name="Martin F.M."/>
            <person name="Hacquard S."/>
        </authorList>
    </citation>
    <scope>NUCLEOTIDE SEQUENCE</scope>
    <source>
        <strain evidence="2">MPI-CAGE-CH-0243</strain>
    </source>
</reference>
<feature type="region of interest" description="Disordered" evidence="1">
    <location>
        <begin position="1"/>
        <end position="53"/>
    </location>
</feature>
<gene>
    <name evidence="2" type="ORF">B0J11DRAFT_571511</name>
</gene>
<dbReference type="OrthoDB" id="5275938at2759"/>
<keyword evidence="3" id="KW-1185">Reference proteome</keyword>
<name>A0A9P9DE32_9PLEO</name>